<sequence length="237" mass="25750">MHQTDDAAARQAAFETEVAGRFGLLPNFFQSASEAPGLIAELWGFARSAYIDNPLPPLFKERLFVHLSRFCEVRYCIVRHVGFLIGQGHPAGDPEAKPQSVGEVVALLRQPSIPGVKSLDASLSRLESCDSPLAIPQPATQEEADIFAAASVLFLHPTKSDRARGALRTALGGATNELLTAFLAFIRTAHYWTETHPEIAFERDVEDLMRMHEDLAALLLTPTGAPARKSDSASTTS</sequence>
<organism evidence="1 2">
    <name type="scientific">Lichenifustis flavocetrariae</name>
    <dbReference type="NCBI Taxonomy" id="2949735"/>
    <lineage>
        <taxon>Bacteria</taxon>
        <taxon>Pseudomonadati</taxon>
        <taxon>Pseudomonadota</taxon>
        <taxon>Alphaproteobacteria</taxon>
        <taxon>Hyphomicrobiales</taxon>
        <taxon>Lichenihabitantaceae</taxon>
        <taxon>Lichenifustis</taxon>
    </lineage>
</organism>
<dbReference type="InterPro" id="IPR029032">
    <property type="entry name" value="AhpD-like"/>
</dbReference>
<proteinExistence type="predicted"/>
<keyword evidence="2" id="KW-1185">Reference proteome</keyword>
<gene>
    <name evidence="1" type="ORF">M8523_30140</name>
</gene>
<dbReference type="RefSeq" id="WP_282588564.1">
    <property type="nucleotide sequence ID" value="NZ_JAMOIM010000042.1"/>
</dbReference>
<dbReference type="AlphaFoldDB" id="A0AA41Z8B1"/>
<dbReference type="SUPFAM" id="SSF69118">
    <property type="entry name" value="AhpD-like"/>
    <property type="match status" value="1"/>
</dbReference>
<comment type="caution">
    <text evidence="1">The sequence shown here is derived from an EMBL/GenBank/DDBJ whole genome shotgun (WGS) entry which is preliminary data.</text>
</comment>
<dbReference type="Proteomes" id="UP001165667">
    <property type="component" value="Unassembled WGS sequence"/>
</dbReference>
<dbReference type="Gene3D" id="1.20.1290.10">
    <property type="entry name" value="AhpD-like"/>
    <property type="match status" value="1"/>
</dbReference>
<evidence type="ECO:0000313" key="2">
    <source>
        <dbReference type="Proteomes" id="UP001165667"/>
    </source>
</evidence>
<evidence type="ECO:0000313" key="1">
    <source>
        <dbReference type="EMBL" id="MCW6512190.1"/>
    </source>
</evidence>
<evidence type="ECO:0008006" key="3">
    <source>
        <dbReference type="Google" id="ProtNLM"/>
    </source>
</evidence>
<protein>
    <recommendedName>
        <fullName evidence="3">Carboxymuconolactone decarboxylase-like domain-containing protein</fullName>
    </recommendedName>
</protein>
<dbReference type="EMBL" id="JAMOIM010000042">
    <property type="protein sequence ID" value="MCW6512190.1"/>
    <property type="molecule type" value="Genomic_DNA"/>
</dbReference>
<reference evidence="1" key="1">
    <citation type="submission" date="2022-05" db="EMBL/GenBank/DDBJ databases">
        <authorList>
            <person name="Pankratov T."/>
        </authorList>
    </citation>
    <scope>NUCLEOTIDE SEQUENCE</scope>
    <source>
        <strain evidence="1">BP6-180914</strain>
    </source>
</reference>
<name>A0AA41Z8B1_9HYPH</name>
<accession>A0AA41Z8B1</accession>